<keyword evidence="8" id="KW-1185">Reference proteome</keyword>
<dbReference type="Gene3D" id="3.30.450.20">
    <property type="entry name" value="PAS domain"/>
    <property type="match status" value="3"/>
</dbReference>
<feature type="domain" description="PAS" evidence="6">
    <location>
        <begin position="146"/>
        <end position="219"/>
    </location>
</feature>
<dbReference type="OrthoDB" id="5409901at2"/>
<keyword evidence="1" id="KW-0547">Nucleotide-binding</keyword>
<dbReference type="PROSITE" id="PS50112">
    <property type="entry name" value="PAS"/>
    <property type="match status" value="1"/>
</dbReference>
<dbReference type="PROSITE" id="PS00688">
    <property type="entry name" value="SIGMA54_INTERACT_3"/>
    <property type="match status" value="1"/>
</dbReference>
<evidence type="ECO:0000259" key="6">
    <source>
        <dbReference type="PROSITE" id="PS50112"/>
    </source>
</evidence>
<evidence type="ECO:0000256" key="2">
    <source>
        <dbReference type="ARBA" id="ARBA00022840"/>
    </source>
</evidence>
<dbReference type="CDD" id="cd00130">
    <property type="entry name" value="PAS"/>
    <property type="match status" value="1"/>
</dbReference>
<dbReference type="InterPro" id="IPR002078">
    <property type="entry name" value="Sigma_54_int"/>
</dbReference>
<proteinExistence type="predicted"/>
<dbReference type="Pfam" id="PF08447">
    <property type="entry name" value="PAS_3"/>
    <property type="match status" value="1"/>
</dbReference>
<dbReference type="GO" id="GO:0005524">
    <property type="term" value="F:ATP binding"/>
    <property type="evidence" value="ECO:0007669"/>
    <property type="project" value="UniProtKB-KW"/>
</dbReference>
<organism evidence="7 8">
    <name type="scientific">Desulfosarcina widdelii</name>
    <dbReference type="NCBI Taxonomy" id="947919"/>
    <lineage>
        <taxon>Bacteria</taxon>
        <taxon>Pseudomonadati</taxon>
        <taxon>Thermodesulfobacteriota</taxon>
        <taxon>Desulfobacteria</taxon>
        <taxon>Desulfobacterales</taxon>
        <taxon>Desulfosarcinaceae</taxon>
        <taxon>Desulfosarcina</taxon>
    </lineage>
</organism>
<dbReference type="InterPro" id="IPR025662">
    <property type="entry name" value="Sigma_54_int_dom_ATP-bd_1"/>
</dbReference>
<dbReference type="InterPro" id="IPR009057">
    <property type="entry name" value="Homeodomain-like_sf"/>
</dbReference>
<keyword evidence="2" id="KW-0067">ATP-binding</keyword>
<sequence length="715" mass="82002">MQSDHCSLETMSYRAIVDAIPDMIIRIGRDHVFRSFEGQVSELYLPAEDYLGKRIEDVMPESTASRFVFTLESAFESGLVQSIDYTLIFGQKNCFYEARLVRCTADEVIAIVRNVTREKEIAEQLNEYQFHLEHQVEKRSKDLSAAENRYRNIFRHSGAPAVIVEQDFTISMANPKFEELTGFSCREIEKRMKWTDFVHPSDRKMVTRYHFARRSEEGAAPAEYECRILDRNQMVKFTFIKVGMLGETGRSITSIIDITRLKQTELELRDRETRYSAILEGYEGSVYFIDRDYRIRFMNENLIRSIGEDATGRPCYEALHGRSSPCLWCVAEQVFEGRRVRFEMKNPKDKRWYYSINVPVQLSDRSVYCQAMIADIDERKRMEEALRDSEAHLREENIRLRSTIEERQRFGDIVGKSPAMQEIYELMLMAASSDTNIILYGESGTGKELVARAIHSMSARQNHAFVPVNCGAIPENLLESEFFGHKKGAFTGADADKQGLLDEADKGCLFLDEIGEIKPDLQVKLLRAIEGGGYTPVGGSRVRKPDFRIIAATSRNLTELVKTGQMRSDFFYRVHVIPIHLPPLRKRKEDIPLLVDHFLKAYDRKIRPTLTGRIMDTLMNYHWPGNVRELQNVLYRFVTLKRLDLAGSTSLAPVEPPEETAVNGAMALPEAVAAYEKRHIAAALAENRWNRTRTARALGIGLRTLQRKMKAHGIG</sequence>
<dbReference type="CDD" id="cd00009">
    <property type="entry name" value="AAA"/>
    <property type="match status" value="1"/>
</dbReference>
<dbReference type="Gene3D" id="1.10.10.60">
    <property type="entry name" value="Homeodomain-like"/>
    <property type="match status" value="1"/>
</dbReference>
<dbReference type="KEGG" id="dwd:DSCW_20620"/>
<dbReference type="GO" id="GO:0043565">
    <property type="term" value="F:sequence-specific DNA binding"/>
    <property type="evidence" value="ECO:0007669"/>
    <property type="project" value="InterPro"/>
</dbReference>
<dbReference type="Gene3D" id="3.40.50.300">
    <property type="entry name" value="P-loop containing nucleotide triphosphate hydrolases"/>
    <property type="match status" value="1"/>
</dbReference>
<dbReference type="GO" id="GO:0006355">
    <property type="term" value="P:regulation of DNA-templated transcription"/>
    <property type="evidence" value="ECO:0007669"/>
    <property type="project" value="InterPro"/>
</dbReference>
<dbReference type="Pfam" id="PF25601">
    <property type="entry name" value="AAA_lid_14"/>
    <property type="match status" value="1"/>
</dbReference>
<dbReference type="NCBIfam" id="TIGR00229">
    <property type="entry name" value="sensory_box"/>
    <property type="match status" value="2"/>
</dbReference>
<dbReference type="SUPFAM" id="SSF46689">
    <property type="entry name" value="Homeodomain-like"/>
    <property type="match status" value="1"/>
</dbReference>
<dbReference type="InterPro" id="IPR002197">
    <property type="entry name" value="HTH_Fis"/>
</dbReference>
<gene>
    <name evidence="7" type="ORF">DSCW_20620</name>
</gene>
<dbReference type="EMBL" id="AP021875">
    <property type="protein sequence ID" value="BBO74645.1"/>
    <property type="molecule type" value="Genomic_DNA"/>
</dbReference>
<dbReference type="PANTHER" id="PTHR32071">
    <property type="entry name" value="TRANSCRIPTIONAL REGULATORY PROTEIN"/>
    <property type="match status" value="1"/>
</dbReference>
<evidence type="ECO:0000256" key="1">
    <source>
        <dbReference type="ARBA" id="ARBA00022741"/>
    </source>
</evidence>
<dbReference type="InterPro" id="IPR013655">
    <property type="entry name" value="PAS_fold_3"/>
</dbReference>
<dbReference type="Proteomes" id="UP000427769">
    <property type="component" value="Chromosome"/>
</dbReference>
<name>A0A5K7Z1Q2_9BACT</name>
<dbReference type="PROSITE" id="PS50045">
    <property type="entry name" value="SIGMA54_INTERACT_4"/>
    <property type="match status" value="1"/>
</dbReference>
<dbReference type="Pfam" id="PF08448">
    <property type="entry name" value="PAS_4"/>
    <property type="match status" value="1"/>
</dbReference>
<dbReference type="InterPro" id="IPR035965">
    <property type="entry name" value="PAS-like_dom_sf"/>
</dbReference>
<dbReference type="FunFam" id="3.40.50.300:FF:000006">
    <property type="entry name" value="DNA-binding transcriptional regulator NtrC"/>
    <property type="match status" value="1"/>
</dbReference>
<dbReference type="Pfam" id="PF00158">
    <property type="entry name" value="Sigma54_activat"/>
    <property type="match status" value="1"/>
</dbReference>
<evidence type="ECO:0000256" key="4">
    <source>
        <dbReference type="ARBA" id="ARBA00023163"/>
    </source>
</evidence>
<keyword evidence="3" id="KW-0805">Transcription regulation</keyword>
<evidence type="ECO:0008006" key="9">
    <source>
        <dbReference type="Google" id="ProtNLM"/>
    </source>
</evidence>
<dbReference type="InterPro" id="IPR025944">
    <property type="entry name" value="Sigma_54_int_dom_CS"/>
</dbReference>
<evidence type="ECO:0000259" key="5">
    <source>
        <dbReference type="PROSITE" id="PS50045"/>
    </source>
</evidence>
<dbReference type="SMART" id="SM00382">
    <property type="entry name" value="AAA"/>
    <property type="match status" value="1"/>
</dbReference>
<dbReference type="InterPro" id="IPR058031">
    <property type="entry name" value="AAA_lid_NorR"/>
</dbReference>
<keyword evidence="4" id="KW-0804">Transcription</keyword>
<dbReference type="SMART" id="SM00091">
    <property type="entry name" value="PAS"/>
    <property type="match status" value="3"/>
</dbReference>
<dbReference type="InterPro" id="IPR003593">
    <property type="entry name" value="AAA+_ATPase"/>
</dbReference>
<evidence type="ECO:0000313" key="7">
    <source>
        <dbReference type="EMBL" id="BBO74645.1"/>
    </source>
</evidence>
<dbReference type="InterPro" id="IPR000014">
    <property type="entry name" value="PAS"/>
</dbReference>
<accession>A0A5K7Z1Q2</accession>
<evidence type="ECO:0000313" key="8">
    <source>
        <dbReference type="Proteomes" id="UP000427769"/>
    </source>
</evidence>
<dbReference type="Pfam" id="PF02954">
    <property type="entry name" value="HTH_8"/>
    <property type="match status" value="1"/>
</dbReference>
<dbReference type="RefSeq" id="WP_155303652.1">
    <property type="nucleotide sequence ID" value="NZ_AP021875.1"/>
</dbReference>
<dbReference type="InterPro" id="IPR027417">
    <property type="entry name" value="P-loop_NTPase"/>
</dbReference>
<dbReference type="AlphaFoldDB" id="A0A5K7Z1Q2"/>
<dbReference type="SUPFAM" id="SSF52540">
    <property type="entry name" value="P-loop containing nucleoside triphosphate hydrolases"/>
    <property type="match status" value="1"/>
</dbReference>
<evidence type="ECO:0000256" key="3">
    <source>
        <dbReference type="ARBA" id="ARBA00023015"/>
    </source>
</evidence>
<dbReference type="Gene3D" id="1.10.8.60">
    <property type="match status" value="1"/>
</dbReference>
<dbReference type="PRINTS" id="PR01590">
    <property type="entry name" value="HTHFIS"/>
</dbReference>
<reference evidence="7 8" key="1">
    <citation type="submission" date="2019-11" db="EMBL/GenBank/DDBJ databases">
        <title>Comparative genomics of hydrocarbon-degrading Desulfosarcina strains.</title>
        <authorList>
            <person name="Watanabe M."/>
            <person name="Kojima H."/>
            <person name="Fukui M."/>
        </authorList>
    </citation>
    <scope>NUCLEOTIDE SEQUENCE [LARGE SCALE GENOMIC DNA]</scope>
    <source>
        <strain evidence="7 8">PP31</strain>
    </source>
</reference>
<dbReference type="PROSITE" id="PS00675">
    <property type="entry name" value="SIGMA54_INTERACT_1"/>
    <property type="match status" value="1"/>
</dbReference>
<protein>
    <recommendedName>
        <fullName evidence="9">Sigma-54-dependent Fis family transcriptional regulator</fullName>
    </recommendedName>
</protein>
<feature type="domain" description="Sigma-54 factor interaction" evidence="5">
    <location>
        <begin position="413"/>
        <end position="639"/>
    </location>
</feature>
<dbReference type="SUPFAM" id="SSF55785">
    <property type="entry name" value="PYP-like sensor domain (PAS domain)"/>
    <property type="match status" value="3"/>
</dbReference>
<dbReference type="InterPro" id="IPR013656">
    <property type="entry name" value="PAS_4"/>
</dbReference>